<proteinExistence type="predicted"/>
<dbReference type="EMBL" id="MKHE01000006">
    <property type="protein sequence ID" value="OWK13553.1"/>
    <property type="molecule type" value="Genomic_DNA"/>
</dbReference>
<organism evidence="1 2">
    <name type="scientific">Cervus elaphus hippelaphus</name>
    <name type="common">European red deer</name>
    <dbReference type="NCBI Taxonomy" id="46360"/>
    <lineage>
        <taxon>Eukaryota</taxon>
        <taxon>Metazoa</taxon>
        <taxon>Chordata</taxon>
        <taxon>Craniata</taxon>
        <taxon>Vertebrata</taxon>
        <taxon>Euteleostomi</taxon>
        <taxon>Mammalia</taxon>
        <taxon>Eutheria</taxon>
        <taxon>Laurasiatheria</taxon>
        <taxon>Artiodactyla</taxon>
        <taxon>Ruminantia</taxon>
        <taxon>Pecora</taxon>
        <taxon>Cervidae</taxon>
        <taxon>Cervinae</taxon>
        <taxon>Cervus</taxon>
    </lineage>
</organism>
<accession>A0A212D5Q8</accession>
<protein>
    <submittedName>
        <fullName evidence="1">Uncharacterized protein</fullName>
    </submittedName>
</protein>
<comment type="caution">
    <text evidence="1">The sequence shown here is derived from an EMBL/GenBank/DDBJ whole genome shotgun (WGS) entry which is preliminary data.</text>
</comment>
<evidence type="ECO:0000313" key="2">
    <source>
        <dbReference type="Proteomes" id="UP000242450"/>
    </source>
</evidence>
<gene>
    <name evidence="1" type="ORF">Celaphus_00017393</name>
</gene>
<name>A0A212D5Q8_CEREH</name>
<reference evidence="1 2" key="1">
    <citation type="journal article" date="2018" name="Mol. Genet. Genomics">
        <title>The red deer Cervus elaphus genome CerEla1.0: sequencing, annotating, genes, and chromosomes.</title>
        <authorList>
            <person name="Bana N.A."/>
            <person name="Nyiri A."/>
            <person name="Nagy J."/>
            <person name="Frank K."/>
            <person name="Nagy T."/>
            <person name="Steger V."/>
            <person name="Schiller M."/>
            <person name="Lakatos P."/>
            <person name="Sugar L."/>
            <person name="Horn P."/>
            <person name="Barta E."/>
            <person name="Orosz L."/>
        </authorList>
    </citation>
    <scope>NUCLEOTIDE SEQUENCE [LARGE SCALE GENOMIC DNA]</scope>
    <source>
        <strain evidence="1">Hungarian</strain>
    </source>
</reference>
<evidence type="ECO:0000313" key="1">
    <source>
        <dbReference type="EMBL" id="OWK13553.1"/>
    </source>
</evidence>
<dbReference type="AlphaFoldDB" id="A0A212D5Q8"/>
<dbReference type="OrthoDB" id="6133584at2759"/>
<dbReference type="Proteomes" id="UP000242450">
    <property type="component" value="Chromosome 6"/>
</dbReference>
<keyword evidence="2" id="KW-1185">Reference proteome</keyword>
<sequence length="62" mass="7251">MHTMHTCNLLVQVQEHRCEVGYTGVRYRNRKSKEPKKEYERVTSGDPALPQYNICASLQQEV</sequence>